<reference evidence="2" key="1">
    <citation type="journal article" date="2020" name="Stud. Mycol.">
        <title>101 Dothideomycetes genomes: a test case for predicting lifestyles and emergence of pathogens.</title>
        <authorList>
            <person name="Haridas S."/>
            <person name="Albert R."/>
            <person name="Binder M."/>
            <person name="Bloem J."/>
            <person name="Labutti K."/>
            <person name="Salamov A."/>
            <person name="Andreopoulos B."/>
            <person name="Baker S."/>
            <person name="Barry K."/>
            <person name="Bills G."/>
            <person name="Bluhm B."/>
            <person name="Cannon C."/>
            <person name="Castanera R."/>
            <person name="Culley D."/>
            <person name="Daum C."/>
            <person name="Ezra D."/>
            <person name="Gonzalez J."/>
            <person name="Henrissat B."/>
            <person name="Kuo A."/>
            <person name="Liang C."/>
            <person name="Lipzen A."/>
            <person name="Lutzoni F."/>
            <person name="Magnuson J."/>
            <person name="Mondo S."/>
            <person name="Nolan M."/>
            <person name="Ohm R."/>
            <person name="Pangilinan J."/>
            <person name="Park H.-J."/>
            <person name="Ramirez L."/>
            <person name="Alfaro M."/>
            <person name="Sun H."/>
            <person name="Tritt A."/>
            <person name="Yoshinaga Y."/>
            <person name="Zwiers L.-H."/>
            <person name="Turgeon B."/>
            <person name="Goodwin S."/>
            <person name="Spatafora J."/>
            <person name="Crous P."/>
            <person name="Grigoriev I."/>
        </authorList>
    </citation>
    <scope>NUCLEOTIDE SEQUENCE</scope>
    <source>
        <strain evidence="2">ATCC 16933</strain>
    </source>
</reference>
<name>A0A6A6PDN3_9PEZI</name>
<evidence type="ECO:0000313" key="2">
    <source>
        <dbReference type="EMBL" id="KAF2461533.1"/>
    </source>
</evidence>
<dbReference type="OrthoDB" id="10261348at2759"/>
<gene>
    <name evidence="2" type="ORF">BDY21DRAFT_278222</name>
</gene>
<dbReference type="PANTHER" id="PTHR31551">
    <property type="entry name" value="PRE-MRNA-SPLICING FACTOR CWF18"/>
    <property type="match status" value="1"/>
</dbReference>
<dbReference type="PANTHER" id="PTHR31551:SF1">
    <property type="entry name" value="COILED-COIL DOMAIN-CONTAINING PROTEIN 12"/>
    <property type="match status" value="1"/>
</dbReference>
<evidence type="ECO:0000256" key="1">
    <source>
        <dbReference type="SAM" id="MobiDB-lite"/>
    </source>
</evidence>
<keyword evidence="3" id="KW-1185">Reference proteome</keyword>
<dbReference type="GO" id="GO:0005684">
    <property type="term" value="C:U2-type spliceosomal complex"/>
    <property type="evidence" value="ECO:0007669"/>
    <property type="project" value="TreeGrafter"/>
</dbReference>
<dbReference type="Pfam" id="PF08315">
    <property type="entry name" value="cwf18"/>
    <property type="match status" value="1"/>
</dbReference>
<dbReference type="EMBL" id="MU001671">
    <property type="protein sequence ID" value="KAF2461533.1"/>
    <property type="molecule type" value="Genomic_DNA"/>
</dbReference>
<dbReference type="Proteomes" id="UP000799766">
    <property type="component" value="Unassembled WGS sequence"/>
</dbReference>
<dbReference type="GO" id="GO:0071014">
    <property type="term" value="C:post-mRNA release spliceosomal complex"/>
    <property type="evidence" value="ECO:0007669"/>
    <property type="project" value="TreeGrafter"/>
</dbReference>
<sequence>MASHATLNAAAEERKARLAQLRSLKRKQPEPDTDVALTTTGPEDEQQAAAPTESRADAEETVRYLSGRNFDIATHGPKLGFEAQPQTLSTQPTAEQLAAQLAASVHAQQAAEEEDSSATAAAGAPETAAAANGAGGLDLFKLRPKKPNWDLKREMERKMAVLGPRTENAIARLVRERVEGRKAAAGVKGGGVSAVTAAAASVPGGKGGDAEMEGAMLVEAMHVREREDEEDAARDREEEDDAMRDAL</sequence>
<evidence type="ECO:0000313" key="3">
    <source>
        <dbReference type="Proteomes" id="UP000799766"/>
    </source>
</evidence>
<dbReference type="AlphaFoldDB" id="A0A6A6PDN3"/>
<accession>A0A6A6PDN3</accession>
<dbReference type="InterPro" id="IPR013169">
    <property type="entry name" value="mRNA_splic_Cwf18-like"/>
</dbReference>
<feature type="region of interest" description="Disordered" evidence="1">
    <location>
        <begin position="223"/>
        <end position="247"/>
    </location>
</feature>
<organism evidence="2 3">
    <name type="scientific">Lineolata rhizophorae</name>
    <dbReference type="NCBI Taxonomy" id="578093"/>
    <lineage>
        <taxon>Eukaryota</taxon>
        <taxon>Fungi</taxon>
        <taxon>Dikarya</taxon>
        <taxon>Ascomycota</taxon>
        <taxon>Pezizomycotina</taxon>
        <taxon>Dothideomycetes</taxon>
        <taxon>Dothideomycetes incertae sedis</taxon>
        <taxon>Lineolatales</taxon>
        <taxon>Lineolataceae</taxon>
        <taxon>Lineolata</taxon>
    </lineage>
</organism>
<feature type="compositionally biased region" description="Low complexity" evidence="1">
    <location>
        <begin position="117"/>
        <end position="132"/>
    </location>
</feature>
<feature type="compositionally biased region" description="Acidic residues" evidence="1">
    <location>
        <begin position="227"/>
        <end position="247"/>
    </location>
</feature>
<feature type="region of interest" description="Disordered" evidence="1">
    <location>
        <begin position="21"/>
        <end position="59"/>
    </location>
</feature>
<feature type="region of interest" description="Disordered" evidence="1">
    <location>
        <begin position="105"/>
        <end position="137"/>
    </location>
</feature>
<proteinExistence type="predicted"/>
<protein>
    <submittedName>
        <fullName evidence="2">Cwf18 pre-mRNA splicing factor-domain-containing protein</fullName>
    </submittedName>
</protein>